<evidence type="ECO:0000313" key="2">
    <source>
        <dbReference type="Proteomes" id="UP000606115"/>
    </source>
</evidence>
<evidence type="ECO:0000313" key="1">
    <source>
        <dbReference type="EMBL" id="GGJ61485.1"/>
    </source>
</evidence>
<keyword evidence="2" id="KW-1185">Reference proteome</keyword>
<dbReference type="EMBL" id="BMKX01000004">
    <property type="protein sequence ID" value="GGJ61485.1"/>
    <property type="molecule type" value="Genomic_DNA"/>
</dbReference>
<name>A0ABQ2DL08_9MICC</name>
<sequence length="176" mass="19794">MAHHLIDQEKLHRYLSQHLLGSESGLNHFEAAKDTWAGTAHEERFNSLWKQVEKDQQDLESLMDRLGFSRGPLAQVAAPVAKLAGMVNPFNPFRQRKISAAQVQLDVLTGLLNAKLRMWQTLQLMVGEEPRLDRALLEDLEQRAVSQISQLVLLSDETWEDRFAPEPTEGSAGGGK</sequence>
<proteinExistence type="predicted"/>
<dbReference type="GeneID" id="303304391"/>
<dbReference type="RefSeq" id="WP_096254992.1">
    <property type="nucleotide sequence ID" value="NZ_BMKX01000004.1"/>
</dbReference>
<organism evidence="1 2">
    <name type="scientific">Glutamicibacter ardleyensis</name>
    <dbReference type="NCBI Taxonomy" id="225894"/>
    <lineage>
        <taxon>Bacteria</taxon>
        <taxon>Bacillati</taxon>
        <taxon>Actinomycetota</taxon>
        <taxon>Actinomycetes</taxon>
        <taxon>Micrococcales</taxon>
        <taxon>Micrococcaceae</taxon>
        <taxon>Glutamicibacter</taxon>
    </lineage>
</organism>
<accession>A0ABQ2DL08</accession>
<comment type="caution">
    <text evidence="1">The sequence shown here is derived from an EMBL/GenBank/DDBJ whole genome shotgun (WGS) entry which is preliminary data.</text>
</comment>
<dbReference type="Proteomes" id="UP000606115">
    <property type="component" value="Unassembled WGS sequence"/>
</dbReference>
<reference evidence="2" key="1">
    <citation type="journal article" date="2019" name="Int. J. Syst. Evol. Microbiol.">
        <title>The Global Catalogue of Microorganisms (GCM) 10K type strain sequencing project: providing services to taxonomists for standard genome sequencing and annotation.</title>
        <authorList>
            <consortium name="The Broad Institute Genomics Platform"/>
            <consortium name="The Broad Institute Genome Sequencing Center for Infectious Disease"/>
            <person name="Wu L."/>
            <person name="Ma J."/>
        </authorList>
    </citation>
    <scope>NUCLEOTIDE SEQUENCE [LARGE SCALE GENOMIC DNA]</scope>
    <source>
        <strain evidence="2">CGMCC 1.3685</strain>
    </source>
</reference>
<gene>
    <name evidence="1" type="ORF">GCM10007173_20330</name>
</gene>
<protein>
    <submittedName>
        <fullName evidence="1">Uncharacterized protein</fullName>
    </submittedName>
</protein>